<dbReference type="EMBL" id="MT711976">
    <property type="protein sequence ID" value="QMP84303.1"/>
    <property type="molecule type" value="Genomic_DNA"/>
</dbReference>
<name>A0A7G4AWB3_9CAUD</name>
<proteinExistence type="predicted"/>
<sequence>MTQKLIWTWLSTEPRFEKTIKKTSFNVKNVKGIQIWRNSHGFCRLVAKIDGRLYASSIHFLTIAEAEEAANVASN</sequence>
<dbReference type="Proteomes" id="UP000515922">
    <property type="component" value="Segment"/>
</dbReference>
<protein>
    <submittedName>
        <fullName evidence="1">Uncharacterized protein</fullName>
    </submittedName>
</protein>
<gene>
    <name evidence="1" type="ORF">HUN41_00210</name>
</gene>
<evidence type="ECO:0000313" key="2">
    <source>
        <dbReference type="Proteomes" id="UP000515922"/>
    </source>
</evidence>
<keyword evidence="2" id="KW-1185">Reference proteome</keyword>
<accession>A0A7G4AWB3</accession>
<reference evidence="1 2" key="1">
    <citation type="submission" date="2020-07" db="EMBL/GenBank/DDBJ databases">
        <title>Streptomyces phage Genome sequencing and assembly.</title>
        <authorList>
            <person name="Sharma V."/>
            <person name="Hardy A."/>
            <person name="Frunzke J."/>
        </authorList>
    </citation>
    <scope>NUCLEOTIDE SEQUENCE [LARGE SCALE GENOMIC DNA]</scope>
</reference>
<organism evidence="1 2">
    <name type="scientific">Streptomyces phage Coruscant</name>
    <dbReference type="NCBI Taxonomy" id="2739834"/>
    <lineage>
        <taxon>Viruses</taxon>
        <taxon>Duplodnaviria</taxon>
        <taxon>Heunggongvirae</taxon>
        <taxon>Uroviricota</taxon>
        <taxon>Caudoviricetes</taxon>
        <taxon>Stanwilliamsviridae</taxon>
        <taxon>Boydwoodruffvirinae</taxon>
        <taxon>Coruscantvirus</taxon>
        <taxon>Coruscantvirus coruscant</taxon>
    </lineage>
</organism>
<evidence type="ECO:0000313" key="1">
    <source>
        <dbReference type="EMBL" id="QMP84303.1"/>
    </source>
</evidence>